<dbReference type="EMBL" id="FN648487">
    <property type="protein sequence ID" value="CBN74610.1"/>
    <property type="molecule type" value="Genomic_DNA"/>
</dbReference>
<dbReference type="Pfam" id="PF07714">
    <property type="entry name" value="PK_Tyr_Ser-Thr"/>
    <property type="match status" value="1"/>
</dbReference>
<dbReference type="SUPFAM" id="SSF56112">
    <property type="entry name" value="Protein kinase-like (PK-like)"/>
    <property type="match status" value="1"/>
</dbReference>
<dbReference type="PANTHER" id="PTHR44329">
    <property type="entry name" value="SERINE/THREONINE-PROTEIN KINASE TNNI3K-RELATED"/>
    <property type="match status" value="1"/>
</dbReference>
<dbReference type="STRING" id="2880.D8LKM0"/>
<dbReference type="Gene3D" id="3.30.200.20">
    <property type="entry name" value="Phosphorylase Kinase, domain 1"/>
    <property type="match status" value="1"/>
</dbReference>
<gene>
    <name evidence="3" type="primary">PK</name>
    <name evidence="3" type="ORF">Esi_0030_0164</name>
</gene>
<evidence type="ECO:0000256" key="1">
    <source>
        <dbReference type="SAM" id="MobiDB-lite"/>
    </source>
</evidence>
<accession>D8LKM0</accession>
<sequence length="395" mass="43493">MGCVQSASSATATVKCSDGTTEASESPSRHALRREKSIAARAAGRAPNNDGGSDNNNSSSTGGGRPSPEADLPINWNLRFKDLVILEHIANGGYCTVLGCMLHGEKRAGKIPLATCSDPEGAVADLTNEIKILKRLRHPHLCSVYGAGGWRAEGDLPFLVLERLQYKNLAQQCGTDVDDTSMIAEFKQRKRRAKFRFRKRLGYGLQLGDLLRYLHSESIPGGFVIHRDLKPSNIGVSDDGVLKVFDFGLARLRERRDPLTDRYVMTGQTGSQRFMAPEVFDGMPYNEKADIYSYGIVLWELCALQKPFAGMSSHEHARKVFRHGVRPPLDKRWPEELKSLLRSCWHAEAEERPDAAQAVETLARVIEKMDATAAGAAGAASARRNRPDNLFGEST</sequence>
<feature type="region of interest" description="Disordered" evidence="1">
    <location>
        <begin position="1"/>
        <end position="71"/>
    </location>
</feature>
<keyword evidence="3" id="KW-0808">Transferase</keyword>
<dbReference type="Proteomes" id="UP000002630">
    <property type="component" value="Linkage Group LG19"/>
</dbReference>
<dbReference type="PIRSF" id="PIRSF000654">
    <property type="entry name" value="Integrin-linked_kinase"/>
    <property type="match status" value="1"/>
</dbReference>
<feature type="region of interest" description="Disordered" evidence="1">
    <location>
        <begin position="375"/>
        <end position="395"/>
    </location>
</feature>
<dbReference type="EMBL" id="FN649744">
    <property type="protein sequence ID" value="CBN74610.1"/>
    <property type="molecule type" value="Genomic_DNA"/>
</dbReference>
<evidence type="ECO:0000259" key="2">
    <source>
        <dbReference type="PROSITE" id="PS50011"/>
    </source>
</evidence>
<feature type="compositionally biased region" description="Low complexity" evidence="1">
    <location>
        <begin position="48"/>
        <end position="60"/>
    </location>
</feature>
<dbReference type="PROSITE" id="PS50011">
    <property type="entry name" value="PROTEIN_KINASE_DOM"/>
    <property type="match status" value="1"/>
</dbReference>
<dbReference type="OMA" id="HEAICKI"/>
<evidence type="ECO:0000313" key="4">
    <source>
        <dbReference type="Proteomes" id="UP000002630"/>
    </source>
</evidence>
<dbReference type="OrthoDB" id="4062651at2759"/>
<dbReference type="GO" id="GO:0004674">
    <property type="term" value="F:protein serine/threonine kinase activity"/>
    <property type="evidence" value="ECO:0007669"/>
    <property type="project" value="TreeGrafter"/>
</dbReference>
<reference evidence="3 4" key="1">
    <citation type="journal article" date="2010" name="Nature">
        <title>The Ectocarpus genome and the independent evolution of multicellularity in brown algae.</title>
        <authorList>
            <person name="Cock J.M."/>
            <person name="Sterck L."/>
            <person name="Rouze P."/>
            <person name="Scornet D."/>
            <person name="Allen A.E."/>
            <person name="Amoutzias G."/>
            <person name="Anthouard V."/>
            <person name="Artiguenave F."/>
            <person name="Aury J.M."/>
            <person name="Badger J.H."/>
            <person name="Beszteri B."/>
            <person name="Billiau K."/>
            <person name="Bonnet E."/>
            <person name="Bothwell J.H."/>
            <person name="Bowler C."/>
            <person name="Boyen C."/>
            <person name="Brownlee C."/>
            <person name="Carrano C.J."/>
            <person name="Charrier B."/>
            <person name="Cho G.Y."/>
            <person name="Coelho S.M."/>
            <person name="Collen J."/>
            <person name="Corre E."/>
            <person name="Da Silva C."/>
            <person name="Delage L."/>
            <person name="Delaroque N."/>
            <person name="Dittami S.M."/>
            <person name="Doulbeau S."/>
            <person name="Elias M."/>
            <person name="Farnham G."/>
            <person name="Gachon C.M."/>
            <person name="Gschloessl B."/>
            <person name="Heesch S."/>
            <person name="Jabbari K."/>
            <person name="Jubin C."/>
            <person name="Kawai H."/>
            <person name="Kimura K."/>
            <person name="Kloareg B."/>
            <person name="Kupper F.C."/>
            <person name="Lang D."/>
            <person name="Le Bail A."/>
            <person name="Leblanc C."/>
            <person name="Lerouge P."/>
            <person name="Lohr M."/>
            <person name="Lopez P.J."/>
            <person name="Martens C."/>
            <person name="Maumus F."/>
            <person name="Michel G."/>
            <person name="Miranda-Saavedra D."/>
            <person name="Morales J."/>
            <person name="Moreau H."/>
            <person name="Motomura T."/>
            <person name="Nagasato C."/>
            <person name="Napoli C.A."/>
            <person name="Nelson D.R."/>
            <person name="Nyvall-Collen P."/>
            <person name="Peters A.F."/>
            <person name="Pommier C."/>
            <person name="Potin P."/>
            <person name="Poulain J."/>
            <person name="Quesneville H."/>
            <person name="Read B."/>
            <person name="Rensing S.A."/>
            <person name="Ritter A."/>
            <person name="Rousvoal S."/>
            <person name="Samanta M."/>
            <person name="Samson G."/>
            <person name="Schroeder D.C."/>
            <person name="Segurens B."/>
            <person name="Strittmatter M."/>
            <person name="Tonon T."/>
            <person name="Tregear J.W."/>
            <person name="Valentin K."/>
            <person name="von Dassow P."/>
            <person name="Yamagishi T."/>
            <person name="Van de Peer Y."/>
            <person name="Wincker P."/>
        </authorList>
    </citation>
    <scope>NUCLEOTIDE SEQUENCE [LARGE SCALE GENOMIC DNA]</scope>
    <source>
        <strain evidence="4">Ec32 / CCAP1310/4</strain>
    </source>
</reference>
<keyword evidence="4" id="KW-1185">Reference proteome</keyword>
<feature type="compositionally biased region" description="Polar residues" evidence="1">
    <location>
        <begin position="1"/>
        <end position="26"/>
    </location>
</feature>
<dbReference type="PANTHER" id="PTHR44329:SF140">
    <property type="entry name" value="INACTIVE PROTEIN TYROSINE KINASE PTKL"/>
    <property type="match status" value="1"/>
</dbReference>
<dbReference type="SMART" id="SM00220">
    <property type="entry name" value="S_TKc"/>
    <property type="match status" value="1"/>
</dbReference>
<dbReference type="InterPro" id="IPR000719">
    <property type="entry name" value="Prot_kinase_dom"/>
</dbReference>
<dbReference type="InterPro" id="IPR011009">
    <property type="entry name" value="Kinase-like_dom_sf"/>
</dbReference>
<feature type="domain" description="Protein kinase" evidence="2">
    <location>
        <begin position="83"/>
        <end position="365"/>
    </location>
</feature>
<dbReference type="InterPro" id="IPR051681">
    <property type="entry name" value="Ser/Thr_Kinases-Pseudokinases"/>
</dbReference>
<name>D8LKM0_ECTSI</name>
<dbReference type="AlphaFoldDB" id="D8LKM0"/>
<dbReference type="InterPro" id="IPR001245">
    <property type="entry name" value="Ser-Thr/Tyr_kinase_cat_dom"/>
</dbReference>
<dbReference type="GO" id="GO:0005524">
    <property type="term" value="F:ATP binding"/>
    <property type="evidence" value="ECO:0007669"/>
    <property type="project" value="InterPro"/>
</dbReference>
<proteinExistence type="predicted"/>
<evidence type="ECO:0000313" key="3">
    <source>
        <dbReference type="EMBL" id="CBN74610.1"/>
    </source>
</evidence>
<dbReference type="InParanoid" id="D8LKM0"/>
<protein>
    <submittedName>
        <fullName evidence="3">Serine/threonine-protein kinase CTR1</fullName>
    </submittedName>
</protein>
<keyword evidence="3" id="KW-0418">Kinase</keyword>
<dbReference type="Gene3D" id="1.10.510.10">
    <property type="entry name" value="Transferase(Phosphotransferase) domain 1"/>
    <property type="match status" value="1"/>
</dbReference>
<organism evidence="3 4">
    <name type="scientific">Ectocarpus siliculosus</name>
    <name type="common">Brown alga</name>
    <name type="synonym">Conferva siliculosa</name>
    <dbReference type="NCBI Taxonomy" id="2880"/>
    <lineage>
        <taxon>Eukaryota</taxon>
        <taxon>Sar</taxon>
        <taxon>Stramenopiles</taxon>
        <taxon>Ochrophyta</taxon>
        <taxon>PX clade</taxon>
        <taxon>Phaeophyceae</taxon>
        <taxon>Ectocarpales</taxon>
        <taxon>Ectocarpaceae</taxon>
        <taxon>Ectocarpus</taxon>
    </lineage>
</organism>